<protein>
    <submittedName>
        <fullName evidence="9">Magnesium transporter CorA family protein</fullName>
    </submittedName>
</protein>
<dbReference type="InterPro" id="IPR045861">
    <property type="entry name" value="CorA_cytoplasmic_dom"/>
</dbReference>
<evidence type="ECO:0000313" key="9">
    <source>
        <dbReference type="EMBL" id="MDG5486974.1"/>
    </source>
</evidence>
<evidence type="ECO:0000313" key="10">
    <source>
        <dbReference type="Proteomes" id="UP001154266"/>
    </source>
</evidence>
<keyword evidence="3" id="KW-0813">Transport</keyword>
<dbReference type="Pfam" id="PF01544">
    <property type="entry name" value="CorA"/>
    <property type="match status" value="1"/>
</dbReference>
<evidence type="ECO:0000256" key="3">
    <source>
        <dbReference type="ARBA" id="ARBA00022448"/>
    </source>
</evidence>
<evidence type="ECO:0000256" key="4">
    <source>
        <dbReference type="ARBA" id="ARBA00022475"/>
    </source>
</evidence>
<accession>A0ABT6H124</accession>
<gene>
    <name evidence="9" type="ORF">MNO81_29665</name>
</gene>
<dbReference type="EMBL" id="JAKZMO010000058">
    <property type="protein sequence ID" value="MDG5486974.1"/>
    <property type="molecule type" value="Genomic_DNA"/>
</dbReference>
<evidence type="ECO:0000256" key="2">
    <source>
        <dbReference type="ARBA" id="ARBA00009765"/>
    </source>
</evidence>
<dbReference type="InterPro" id="IPR002523">
    <property type="entry name" value="MgTranspt_CorA/ZnTranspt_ZntB"/>
</dbReference>
<keyword evidence="6 8" id="KW-1133">Transmembrane helix</keyword>
<proteinExistence type="inferred from homology"/>
<dbReference type="SUPFAM" id="SSF143865">
    <property type="entry name" value="CorA soluble domain-like"/>
    <property type="match status" value="1"/>
</dbReference>
<reference evidence="9" key="1">
    <citation type="journal article" date="2023" name="Environ. Microbiol.">
        <title>The 2-methylpropene degradation pathway in Mycobacteriaceae family strains.</title>
        <authorList>
            <person name="Helbich S."/>
            <person name="Barrantes I."/>
            <person name="Dos Anjos Borges L.G."/>
            <person name="Pieper D.H."/>
            <person name="Vainshtein Y."/>
            <person name="Sohn K."/>
            <person name="Engesser K.H."/>
        </authorList>
    </citation>
    <scope>NUCLEOTIDE SEQUENCE</scope>
    <source>
        <strain evidence="9">IBE100</strain>
    </source>
</reference>
<comment type="subcellular location">
    <subcellularLocation>
        <location evidence="1">Cell membrane</location>
        <topology evidence="1">Multi-pass membrane protein</topology>
    </subcellularLocation>
</comment>
<name>A0ABT6H124_MYCGU</name>
<feature type="transmembrane region" description="Helical" evidence="8">
    <location>
        <begin position="271"/>
        <end position="294"/>
    </location>
</feature>
<keyword evidence="10" id="KW-1185">Reference proteome</keyword>
<dbReference type="SUPFAM" id="SSF144083">
    <property type="entry name" value="Magnesium transport protein CorA, transmembrane region"/>
    <property type="match status" value="1"/>
</dbReference>
<dbReference type="PANTHER" id="PTHR46494">
    <property type="entry name" value="CORA FAMILY METAL ION TRANSPORTER (EUROFUNG)"/>
    <property type="match status" value="1"/>
</dbReference>
<dbReference type="CDD" id="cd12822">
    <property type="entry name" value="TmCorA-like"/>
    <property type="match status" value="1"/>
</dbReference>
<sequence>MDVRFVSETGVQSCDPSELPALLARIDGVVWVDVPVWDEQVEVPLRTAFGFHPLAMWDSANRNKIPKVHRYDDHVFVVLHAPHPGAGGHIHYVELDQFIGERYLVTVHGPLNPAVDKAAAMMEVDAVLSRLVTGKLKPKKAFELSYALVTALTNRLRNCTAELTTDVSKLEQRVTGGHLGDPEEFLEGMFRVRHGLLTVSTMSALSREVYGRMLTIEAFGSGEGVLQLRDTANQFSHLSVMADSQKSFMQGIIEFYQARTNTKMTVAAERLAVIAAVTLPVTAVSSVLGMNLIVNNRTDGILLAVTLAVMLAMSAMLLVWARRKGWF</sequence>
<dbReference type="Gene3D" id="3.30.460.20">
    <property type="entry name" value="CorA soluble domain-like"/>
    <property type="match status" value="1"/>
</dbReference>
<comment type="caution">
    <text evidence="9">The sequence shown here is derived from an EMBL/GenBank/DDBJ whole genome shotgun (WGS) entry which is preliminary data.</text>
</comment>
<dbReference type="InterPro" id="IPR045863">
    <property type="entry name" value="CorA_TM1_TM2"/>
</dbReference>
<evidence type="ECO:0000256" key="6">
    <source>
        <dbReference type="ARBA" id="ARBA00022989"/>
    </source>
</evidence>
<dbReference type="RefSeq" id="WP_278224001.1">
    <property type="nucleotide sequence ID" value="NZ_JAKZMO010000058.1"/>
</dbReference>
<evidence type="ECO:0000256" key="1">
    <source>
        <dbReference type="ARBA" id="ARBA00004651"/>
    </source>
</evidence>
<evidence type="ECO:0000256" key="7">
    <source>
        <dbReference type="ARBA" id="ARBA00023136"/>
    </source>
</evidence>
<dbReference type="PANTHER" id="PTHR46494:SF1">
    <property type="entry name" value="CORA FAMILY METAL ION TRANSPORTER (EUROFUNG)"/>
    <property type="match status" value="1"/>
</dbReference>
<evidence type="ECO:0000256" key="8">
    <source>
        <dbReference type="SAM" id="Phobius"/>
    </source>
</evidence>
<keyword evidence="5 8" id="KW-0812">Transmembrane</keyword>
<dbReference type="Proteomes" id="UP001154266">
    <property type="component" value="Unassembled WGS sequence"/>
</dbReference>
<keyword evidence="4" id="KW-1003">Cell membrane</keyword>
<feature type="transmembrane region" description="Helical" evidence="8">
    <location>
        <begin position="300"/>
        <end position="321"/>
    </location>
</feature>
<evidence type="ECO:0000256" key="5">
    <source>
        <dbReference type="ARBA" id="ARBA00022692"/>
    </source>
</evidence>
<comment type="similarity">
    <text evidence="2">Belongs to the CorA metal ion transporter (MIT) (TC 1.A.35) family.</text>
</comment>
<keyword evidence="7 8" id="KW-0472">Membrane</keyword>
<dbReference type="Gene3D" id="1.20.58.340">
    <property type="entry name" value="Magnesium transport protein CorA, transmembrane region"/>
    <property type="match status" value="1"/>
</dbReference>
<organism evidence="9 10">
    <name type="scientific">Mycolicibacterium gadium</name>
    <name type="common">Mycobacterium gadium</name>
    <dbReference type="NCBI Taxonomy" id="1794"/>
    <lineage>
        <taxon>Bacteria</taxon>
        <taxon>Bacillati</taxon>
        <taxon>Actinomycetota</taxon>
        <taxon>Actinomycetes</taxon>
        <taxon>Mycobacteriales</taxon>
        <taxon>Mycobacteriaceae</taxon>
        <taxon>Mycolicibacterium</taxon>
    </lineage>
</organism>